<feature type="domain" description="BRINP EGF" evidence="3">
    <location>
        <begin position="1"/>
        <end position="29"/>
    </location>
</feature>
<dbReference type="Pfam" id="PF19052">
    <property type="entry name" value="BRINP_C"/>
    <property type="match status" value="2"/>
</dbReference>
<evidence type="ECO:0000313" key="4">
    <source>
        <dbReference type="EMBL" id="TKS84390.1"/>
    </source>
</evidence>
<evidence type="ECO:0000259" key="2">
    <source>
        <dbReference type="Pfam" id="PF19052"/>
    </source>
</evidence>
<feature type="domain" description="BRINP C-terminal" evidence="2">
    <location>
        <begin position="280"/>
        <end position="464"/>
    </location>
</feature>
<dbReference type="GO" id="GO:0071300">
    <property type="term" value="P:cellular response to retinoic acid"/>
    <property type="evidence" value="ECO:0007669"/>
    <property type="project" value="TreeGrafter"/>
</dbReference>
<dbReference type="InterPro" id="IPR033237">
    <property type="entry name" value="BRINP"/>
</dbReference>
<dbReference type="Pfam" id="PF25415">
    <property type="entry name" value="EGF_BRNP1-3"/>
    <property type="match status" value="1"/>
</dbReference>
<keyword evidence="1" id="KW-0325">Glycoprotein</keyword>
<dbReference type="STRING" id="240159.A0A4U5VA98"/>
<sequence>MCNGEGEYVCHDNQCICQCADEYPQCNCPITDIQIMENTLLGMSESWAASYKDFESSDEFKSFLKRLPSTHFLPISSVHLLWGSDWDLQARYRLLQSSLEIQRLKIQRTARKLFGLSIRCHHNPNHQMPRERSVMQWLNRVQSFLYCNENGFWGTFLESQRTCVCHTGVTLCQRPIPCVIGGNNSCAMCSLANISQCGSCNKGYKLYRGRCEPQNVDSERSEQFISFETDLDFQDLELKYLLQKMDSRLYIHTTFISNEIRLETFFDPRWLVATQKAGACPLGNTGYPRWEKVRLQNSQCFNWTLLLGNRWKTFFETVHIYLRSRAKIPTGLRNDTGQGPVDLADPNKRQIYIKISDIQVFGYSLRFNADLLRSAVQQVNQSYTQGTQFYSSSSVMLLLLDIRDRINRLAPPSAPGKPQLDLFSCMLKHRLKLNNSEMIRVNHALDMYSTEILKQSDHLTAKLC</sequence>
<dbReference type="GO" id="GO:0030425">
    <property type="term" value="C:dendrite"/>
    <property type="evidence" value="ECO:0007669"/>
    <property type="project" value="TreeGrafter"/>
</dbReference>
<dbReference type="GO" id="GO:0045930">
    <property type="term" value="P:negative regulation of mitotic cell cycle"/>
    <property type="evidence" value="ECO:0007669"/>
    <property type="project" value="InterPro"/>
</dbReference>
<dbReference type="SUPFAM" id="SSF57184">
    <property type="entry name" value="Growth factor receptor domain"/>
    <property type="match status" value="1"/>
</dbReference>
<feature type="domain" description="BRINP C-terminal" evidence="2">
    <location>
        <begin position="57"/>
        <end position="270"/>
    </location>
</feature>
<keyword evidence="5" id="KW-1185">Reference proteome</keyword>
<dbReference type="AlphaFoldDB" id="A0A4U5VA98"/>
<dbReference type="Proteomes" id="UP000298787">
    <property type="component" value="Chromosome 16"/>
</dbReference>
<name>A0A4U5VA98_COLLU</name>
<evidence type="ECO:0000259" key="3">
    <source>
        <dbReference type="Pfam" id="PF25415"/>
    </source>
</evidence>
<dbReference type="PANTHER" id="PTHR15564">
    <property type="entry name" value="MACPF DOMAIN-CONTAINING PROTEIN"/>
    <property type="match status" value="1"/>
</dbReference>
<dbReference type="InterPro" id="IPR057450">
    <property type="entry name" value="BRINP_EGF"/>
</dbReference>
<evidence type="ECO:0000313" key="5">
    <source>
        <dbReference type="Proteomes" id="UP000298787"/>
    </source>
</evidence>
<dbReference type="InterPro" id="IPR057671">
    <property type="entry name" value="BRINP_C"/>
</dbReference>
<dbReference type="GO" id="GO:0005737">
    <property type="term" value="C:cytoplasm"/>
    <property type="evidence" value="ECO:0007669"/>
    <property type="project" value="TreeGrafter"/>
</dbReference>
<accession>A0A4U5VA98</accession>
<dbReference type="GO" id="GO:0045666">
    <property type="term" value="P:positive regulation of neuron differentiation"/>
    <property type="evidence" value="ECO:0007669"/>
    <property type="project" value="InterPro"/>
</dbReference>
<dbReference type="InterPro" id="IPR009030">
    <property type="entry name" value="Growth_fac_rcpt_cys_sf"/>
</dbReference>
<dbReference type="GO" id="GO:0043025">
    <property type="term" value="C:neuronal cell body"/>
    <property type="evidence" value="ECO:0007669"/>
    <property type="project" value="TreeGrafter"/>
</dbReference>
<gene>
    <name evidence="4" type="ORF">D9C73_018842</name>
</gene>
<dbReference type="EMBL" id="CM014093">
    <property type="protein sequence ID" value="TKS84390.1"/>
    <property type="molecule type" value="Genomic_DNA"/>
</dbReference>
<dbReference type="PANTHER" id="PTHR15564:SF7">
    <property type="entry name" value="BMP_RETINOIC ACID-INDUCIBLE NEURAL-SPECIFIC PROTEIN 1"/>
    <property type="match status" value="1"/>
</dbReference>
<reference evidence="4 5" key="1">
    <citation type="submission" date="2019-01" db="EMBL/GenBank/DDBJ databases">
        <title>Genome Assembly of Collichthys lucidus.</title>
        <authorList>
            <person name="Cai M."/>
            <person name="Xiao S."/>
        </authorList>
    </citation>
    <scope>NUCLEOTIDE SEQUENCE [LARGE SCALE GENOMIC DNA]</scope>
    <source>
        <strain evidence="4">JT15FE1705JMU</strain>
        <tissue evidence="4">Muscle</tissue>
    </source>
</reference>
<organism evidence="4 5">
    <name type="scientific">Collichthys lucidus</name>
    <name type="common">Big head croaker</name>
    <name type="synonym">Sciaena lucida</name>
    <dbReference type="NCBI Taxonomy" id="240159"/>
    <lineage>
        <taxon>Eukaryota</taxon>
        <taxon>Metazoa</taxon>
        <taxon>Chordata</taxon>
        <taxon>Craniata</taxon>
        <taxon>Vertebrata</taxon>
        <taxon>Euteleostomi</taxon>
        <taxon>Actinopterygii</taxon>
        <taxon>Neopterygii</taxon>
        <taxon>Teleostei</taxon>
        <taxon>Neoteleostei</taxon>
        <taxon>Acanthomorphata</taxon>
        <taxon>Eupercaria</taxon>
        <taxon>Sciaenidae</taxon>
        <taxon>Collichthys</taxon>
    </lineage>
</organism>
<proteinExistence type="predicted"/>
<protein>
    <submittedName>
        <fullName evidence="4">BMP/retinoic acid-inducible neural-specific protein 1</fullName>
    </submittedName>
</protein>
<evidence type="ECO:0000256" key="1">
    <source>
        <dbReference type="ARBA" id="ARBA00023180"/>
    </source>
</evidence>